<dbReference type="GO" id="GO:0005794">
    <property type="term" value="C:Golgi apparatus"/>
    <property type="evidence" value="ECO:0000318"/>
    <property type="project" value="GO_Central"/>
</dbReference>
<feature type="compositionally biased region" description="Acidic residues" evidence="1">
    <location>
        <begin position="17"/>
        <end position="29"/>
    </location>
</feature>
<evidence type="ECO:0008006" key="4">
    <source>
        <dbReference type="Google" id="ProtNLM"/>
    </source>
</evidence>
<dbReference type="InParanoid" id="A9VDZ7"/>
<feature type="region of interest" description="Disordered" evidence="1">
    <location>
        <begin position="1"/>
        <end position="251"/>
    </location>
</feature>
<dbReference type="eggNOG" id="KOG2796">
    <property type="taxonomic scope" value="Eukaryota"/>
</dbReference>
<feature type="region of interest" description="Disordered" evidence="1">
    <location>
        <begin position="333"/>
        <end position="352"/>
    </location>
</feature>
<dbReference type="RefSeq" id="XP_001750947.1">
    <property type="nucleotide sequence ID" value="XM_001750895.1"/>
</dbReference>
<dbReference type="Proteomes" id="UP000001357">
    <property type="component" value="Unassembled WGS sequence"/>
</dbReference>
<dbReference type="InterPro" id="IPR011990">
    <property type="entry name" value="TPR-like_helical_dom_sf"/>
</dbReference>
<name>A9VDZ7_MONBE</name>
<dbReference type="PANTHER" id="PTHR21581:SF6">
    <property type="entry name" value="TRAFFICKING PROTEIN PARTICLE COMPLEX SUBUNIT 12"/>
    <property type="match status" value="1"/>
</dbReference>
<dbReference type="STRING" id="81824.A9VDZ7"/>
<dbReference type="GO" id="GO:0030008">
    <property type="term" value="C:TRAPP complex"/>
    <property type="evidence" value="ECO:0000318"/>
    <property type="project" value="GO_Central"/>
</dbReference>
<feature type="compositionally biased region" description="Low complexity" evidence="1">
    <location>
        <begin position="171"/>
        <end position="181"/>
    </location>
</feature>
<dbReference type="Gene3D" id="1.25.40.10">
    <property type="entry name" value="Tetratricopeptide repeat domain"/>
    <property type="match status" value="1"/>
</dbReference>
<evidence type="ECO:0000313" key="3">
    <source>
        <dbReference type="Proteomes" id="UP000001357"/>
    </source>
</evidence>
<feature type="compositionally biased region" description="Polar residues" evidence="1">
    <location>
        <begin position="194"/>
        <end position="204"/>
    </location>
</feature>
<dbReference type="KEGG" id="mbr:MONBRDRAFT_30457"/>
<evidence type="ECO:0000313" key="2">
    <source>
        <dbReference type="EMBL" id="EDQ84223.1"/>
    </source>
</evidence>
<dbReference type="SUPFAM" id="SSF48452">
    <property type="entry name" value="TPR-like"/>
    <property type="match status" value="1"/>
</dbReference>
<feature type="compositionally biased region" description="Polar residues" evidence="1">
    <location>
        <begin position="150"/>
        <end position="159"/>
    </location>
</feature>
<sequence>MEGDLVVAPLDGGLVQDEAESEEVEVDLNEEPRPPVAQRDSAAMIAMEEEEAAAAAAAEGEEERAGDGAEEVEKNQAKSHGDDRQTPADQDDALPTESSETGPSSWPAASSEEAPSALVPTPEAKGIESLSATTDEPSVISATPVDTAIHTLSESTASDAATVISEHEADATPTPASTAAVKPKRGHRRMDSAGLNQLDLNSFSAGPDQGAALSRDRLSTVDDNDDVNDGPIAAPGAQLESPPGEALEAGVASTPNNTAAVLLEDAPQDSNASNNASPSSSRRSTSLSSRPTTAGSDSIAAPATWDGYSSRAAQWPLSASILPDQLAQFAHKQGVEAISRHHPSQSTTNSPAAYVTTSDWLERASEEEQLQTLRDLTASGSFSMVFPLNLRSPMHMACVNVLHRTTLLIKAHGEKAPTSFYMQCYARQVWLIRAIMMIKFKLHEALASELDSFGGWDRPDLFYQAYPNKYPHRTGSMVPFSLRFIHAELPLHSKQSLLTMDRFCLLRAVCNQALATVPEDAAMSSQQRLVRELWVARLRRVILSLSNLLLRLNDLSSASAMFSQLLELDDDHVMLYSCLGRMALSHGHLSLAAKHFSLADAAAQKRHQLSDRRQLAINDALLQLCNGNANASVEALAAIADDVENDGAVVNAQAVAQLYSGDLSAAVATFEEELPSMSTLSEEMLYNLATCYELESEPVKAGFKKRVWIRTVLEKGHDNLDVTCLKV</sequence>
<gene>
    <name evidence="2" type="ORF">MONBRDRAFT_30457</name>
</gene>
<protein>
    <recommendedName>
        <fullName evidence="4">Trafficking protein particle complex subunit 12</fullName>
    </recommendedName>
</protein>
<accession>A9VDZ7</accession>
<dbReference type="AlphaFoldDB" id="A9VDZ7"/>
<feature type="compositionally biased region" description="Basic and acidic residues" evidence="1">
    <location>
        <begin position="63"/>
        <end position="86"/>
    </location>
</feature>
<dbReference type="GeneID" id="5896209"/>
<organism evidence="2 3">
    <name type="scientific">Monosiga brevicollis</name>
    <name type="common">Choanoflagellate</name>
    <dbReference type="NCBI Taxonomy" id="81824"/>
    <lineage>
        <taxon>Eukaryota</taxon>
        <taxon>Choanoflagellata</taxon>
        <taxon>Craspedida</taxon>
        <taxon>Salpingoecidae</taxon>
        <taxon>Monosiga</taxon>
    </lineage>
</organism>
<feature type="compositionally biased region" description="Low complexity" evidence="1">
    <location>
        <begin position="270"/>
        <end position="294"/>
    </location>
</feature>
<dbReference type="PANTHER" id="PTHR21581">
    <property type="entry name" value="D-ALANYL-D-ALANINE CARBOXYPEPTIDASE"/>
    <property type="match status" value="1"/>
</dbReference>
<dbReference type="EMBL" id="CH991593">
    <property type="protein sequence ID" value="EDQ84223.1"/>
    <property type="molecule type" value="Genomic_DNA"/>
</dbReference>
<reference evidence="2 3" key="1">
    <citation type="journal article" date="2008" name="Nature">
        <title>The genome of the choanoflagellate Monosiga brevicollis and the origin of metazoans.</title>
        <authorList>
            <consortium name="JGI Sequencing"/>
            <person name="King N."/>
            <person name="Westbrook M.J."/>
            <person name="Young S.L."/>
            <person name="Kuo A."/>
            <person name="Abedin M."/>
            <person name="Chapman J."/>
            <person name="Fairclough S."/>
            <person name="Hellsten U."/>
            <person name="Isogai Y."/>
            <person name="Letunic I."/>
            <person name="Marr M."/>
            <person name="Pincus D."/>
            <person name="Putnam N."/>
            <person name="Rokas A."/>
            <person name="Wright K.J."/>
            <person name="Zuzow R."/>
            <person name="Dirks W."/>
            <person name="Good M."/>
            <person name="Goodstein D."/>
            <person name="Lemons D."/>
            <person name="Li W."/>
            <person name="Lyons J.B."/>
            <person name="Morris A."/>
            <person name="Nichols S."/>
            <person name="Richter D.J."/>
            <person name="Salamov A."/>
            <person name="Bork P."/>
            <person name="Lim W.A."/>
            <person name="Manning G."/>
            <person name="Miller W.T."/>
            <person name="McGinnis W."/>
            <person name="Shapiro H."/>
            <person name="Tjian R."/>
            <person name="Grigoriev I.V."/>
            <person name="Rokhsar D."/>
        </authorList>
    </citation>
    <scope>NUCLEOTIDE SEQUENCE [LARGE SCALE GENOMIC DNA]</scope>
    <source>
        <strain evidence="3">MX1 / ATCC 50154</strain>
    </source>
</reference>
<evidence type="ECO:0000256" key="1">
    <source>
        <dbReference type="SAM" id="MobiDB-lite"/>
    </source>
</evidence>
<feature type="compositionally biased region" description="Low complexity" evidence="1">
    <location>
        <begin position="103"/>
        <end position="117"/>
    </location>
</feature>
<keyword evidence="3" id="KW-1185">Reference proteome</keyword>
<feature type="region of interest" description="Disordered" evidence="1">
    <location>
        <begin position="265"/>
        <end position="302"/>
    </location>
</feature>
<proteinExistence type="predicted"/>